<evidence type="ECO:0000256" key="5">
    <source>
        <dbReference type="ARBA" id="ARBA00023163"/>
    </source>
</evidence>
<keyword evidence="3" id="KW-0805">Transcription regulation</keyword>
<dbReference type="PROSITE" id="PS51755">
    <property type="entry name" value="OMPR_PHOB"/>
    <property type="match status" value="1"/>
</dbReference>
<feature type="domain" description="OmpR/PhoB-type" evidence="7">
    <location>
        <begin position="114"/>
        <end position="214"/>
    </location>
</feature>
<evidence type="ECO:0000256" key="2">
    <source>
        <dbReference type="ARBA" id="ARBA00023012"/>
    </source>
</evidence>
<dbReference type="SUPFAM" id="SSF46894">
    <property type="entry name" value="C-terminal effector domain of the bipartite response regulators"/>
    <property type="match status" value="1"/>
</dbReference>
<evidence type="ECO:0000259" key="7">
    <source>
        <dbReference type="PROSITE" id="PS51755"/>
    </source>
</evidence>
<keyword evidence="4 6" id="KW-0238">DNA-binding</keyword>
<dbReference type="RefSeq" id="WP_106502231.1">
    <property type="nucleotide sequence ID" value="NZ_PXXO01000004.1"/>
</dbReference>
<reference evidence="8 9" key="1">
    <citation type="journal article" date="2018" name="Environ. Microbiol.">
        <title>Ecological and genomic features of two widespread freshwater picocyanobacteria.</title>
        <authorList>
            <person name="Cabello-Yeves P.J."/>
            <person name="Picazo A."/>
            <person name="Camacho A."/>
            <person name="Callieri C."/>
            <person name="Rosselli R."/>
            <person name="Roda-Garcia J.J."/>
            <person name="Coutinho F.H."/>
            <person name="Rodriguez-Valera F."/>
        </authorList>
    </citation>
    <scope>NUCLEOTIDE SEQUENCE [LARGE SCALE GENOMIC DNA]</scope>
    <source>
        <strain evidence="8 9">Tous</strain>
    </source>
</reference>
<dbReference type="GO" id="GO:0000156">
    <property type="term" value="F:phosphorelay response regulator activity"/>
    <property type="evidence" value="ECO:0007669"/>
    <property type="project" value="TreeGrafter"/>
</dbReference>
<evidence type="ECO:0000256" key="1">
    <source>
        <dbReference type="ARBA" id="ARBA00022553"/>
    </source>
</evidence>
<accession>A0A2P7MYE9</accession>
<evidence type="ECO:0000256" key="6">
    <source>
        <dbReference type="PROSITE-ProRule" id="PRU01091"/>
    </source>
</evidence>
<dbReference type="InterPro" id="IPR011006">
    <property type="entry name" value="CheY-like_superfamily"/>
</dbReference>
<dbReference type="AlphaFoldDB" id="A0A2P7MYE9"/>
<dbReference type="SMART" id="SM00862">
    <property type="entry name" value="Trans_reg_C"/>
    <property type="match status" value="1"/>
</dbReference>
<dbReference type="GO" id="GO:0000976">
    <property type="term" value="F:transcription cis-regulatory region binding"/>
    <property type="evidence" value="ECO:0007669"/>
    <property type="project" value="TreeGrafter"/>
</dbReference>
<evidence type="ECO:0000256" key="4">
    <source>
        <dbReference type="ARBA" id="ARBA00023125"/>
    </source>
</evidence>
<sequence>MNYSHILLLGPEAEALAPRLEASGYSCCREPVPAGATPDAVLLSSGDSGRIASLREQWGPIPVLLDVGDDTVEARVHCLSSGADDFWLSSLGPSDLLMRLRLHLDLTSSANVPAQLLQVGDLVLNPSTRQVKRGARLVGLTAREYQLLLLLLERKGTVVSRELILRQVWNDEQASNSSSNVIEVYVRYLRQKLEEGGERRLIHTIRGQGYCLSERLPQLETCE</sequence>
<feature type="DNA-binding region" description="OmpR/PhoB-type" evidence="6">
    <location>
        <begin position="114"/>
        <end position="214"/>
    </location>
</feature>
<gene>
    <name evidence="8" type="ORF">C7K55_04470</name>
</gene>
<comment type="caution">
    <text evidence="8">The sequence shown here is derived from an EMBL/GenBank/DDBJ whole genome shotgun (WGS) entry which is preliminary data.</text>
</comment>
<name>A0A2P7MYE9_9CYAN</name>
<dbReference type="PANTHER" id="PTHR48111:SF22">
    <property type="entry name" value="REGULATOR OF RPOS"/>
    <property type="match status" value="1"/>
</dbReference>
<keyword evidence="1" id="KW-0597">Phosphoprotein</keyword>
<dbReference type="Proteomes" id="UP000243002">
    <property type="component" value="Unassembled WGS sequence"/>
</dbReference>
<dbReference type="GO" id="GO:0005829">
    <property type="term" value="C:cytosol"/>
    <property type="evidence" value="ECO:0007669"/>
    <property type="project" value="TreeGrafter"/>
</dbReference>
<dbReference type="EMBL" id="PXXO01000004">
    <property type="protein sequence ID" value="PSJ06197.1"/>
    <property type="molecule type" value="Genomic_DNA"/>
</dbReference>
<dbReference type="GO" id="GO:0006355">
    <property type="term" value="P:regulation of DNA-templated transcription"/>
    <property type="evidence" value="ECO:0007669"/>
    <property type="project" value="InterPro"/>
</dbReference>
<evidence type="ECO:0000313" key="8">
    <source>
        <dbReference type="EMBL" id="PSJ06197.1"/>
    </source>
</evidence>
<dbReference type="CDD" id="cd00383">
    <property type="entry name" value="trans_reg_C"/>
    <property type="match status" value="1"/>
</dbReference>
<dbReference type="Pfam" id="PF00486">
    <property type="entry name" value="Trans_reg_C"/>
    <property type="match status" value="1"/>
</dbReference>
<proteinExistence type="predicted"/>
<dbReference type="SUPFAM" id="SSF52172">
    <property type="entry name" value="CheY-like"/>
    <property type="match status" value="1"/>
</dbReference>
<dbReference type="GO" id="GO:0032993">
    <property type="term" value="C:protein-DNA complex"/>
    <property type="evidence" value="ECO:0007669"/>
    <property type="project" value="TreeGrafter"/>
</dbReference>
<organism evidence="8 9">
    <name type="scientific">Cyanobium usitatum str. Tous</name>
    <dbReference type="NCBI Taxonomy" id="2116684"/>
    <lineage>
        <taxon>Bacteria</taxon>
        <taxon>Bacillati</taxon>
        <taxon>Cyanobacteriota</taxon>
        <taxon>Cyanophyceae</taxon>
        <taxon>Synechococcales</taxon>
        <taxon>Prochlorococcaceae</taxon>
        <taxon>Cyanobium</taxon>
    </lineage>
</organism>
<dbReference type="InterPro" id="IPR039420">
    <property type="entry name" value="WalR-like"/>
</dbReference>
<dbReference type="OrthoDB" id="9790442at2"/>
<dbReference type="InterPro" id="IPR036388">
    <property type="entry name" value="WH-like_DNA-bd_sf"/>
</dbReference>
<keyword evidence="5" id="KW-0804">Transcription</keyword>
<keyword evidence="9" id="KW-1185">Reference proteome</keyword>
<dbReference type="Gene3D" id="1.10.10.10">
    <property type="entry name" value="Winged helix-like DNA-binding domain superfamily/Winged helix DNA-binding domain"/>
    <property type="match status" value="1"/>
</dbReference>
<dbReference type="InterPro" id="IPR001867">
    <property type="entry name" value="OmpR/PhoB-type_DNA-bd"/>
</dbReference>
<dbReference type="FunFam" id="1.10.10.10:FF:000005">
    <property type="entry name" value="Two-component system response regulator"/>
    <property type="match status" value="1"/>
</dbReference>
<dbReference type="InterPro" id="IPR016032">
    <property type="entry name" value="Sig_transdc_resp-reg_C-effctor"/>
</dbReference>
<keyword evidence="2" id="KW-0902">Two-component regulatory system</keyword>
<dbReference type="PANTHER" id="PTHR48111">
    <property type="entry name" value="REGULATOR OF RPOS"/>
    <property type="match status" value="1"/>
</dbReference>
<evidence type="ECO:0000256" key="3">
    <source>
        <dbReference type="ARBA" id="ARBA00023015"/>
    </source>
</evidence>
<evidence type="ECO:0000313" key="9">
    <source>
        <dbReference type="Proteomes" id="UP000243002"/>
    </source>
</evidence>
<protein>
    <submittedName>
        <fullName evidence="8">DNA-binding response regulator</fullName>
    </submittedName>
</protein>